<evidence type="ECO:0000313" key="2">
    <source>
        <dbReference type="EMBL" id="PIU73616.1"/>
    </source>
</evidence>
<comment type="caution">
    <text evidence="2">The sequence shown here is derived from an EMBL/GenBank/DDBJ whole genome shotgun (WGS) entry which is preliminary data.</text>
</comment>
<proteinExistence type="predicted"/>
<accession>A0A2M7ASL5</accession>
<gene>
    <name evidence="2" type="ORF">COS78_01330</name>
</gene>
<keyword evidence="1" id="KW-0472">Membrane</keyword>
<feature type="transmembrane region" description="Helical" evidence="1">
    <location>
        <begin position="6"/>
        <end position="24"/>
    </location>
</feature>
<keyword evidence="1" id="KW-0812">Transmembrane</keyword>
<dbReference type="Proteomes" id="UP000231407">
    <property type="component" value="Unassembled WGS sequence"/>
</dbReference>
<name>A0A2M7ASL5_9BACT</name>
<dbReference type="AlphaFoldDB" id="A0A2M7ASL5"/>
<protein>
    <submittedName>
        <fullName evidence="2">Uncharacterized protein</fullName>
    </submittedName>
</protein>
<keyword evidence="1" id="KW-1133">Transmembrane helix</keyword>
<dbReference type="EMBL" id="PEWA01000016">
    <property type="protein sequence ID" value="PIU73616.1"/>
    <property type="molecule type" value="Genomic_DNA"/>
</dbReference>
<evidence type="ECO:0000313" key="3">
    <source>
        <dbReference type="Proteomes" id="UP000231407"/>
    </source>
</evidence>
<organism evidence="2 3">
    <name type="scientific">Candidatus Shapirobacteria bacterium CG06_land_8_20_14_3_00_40_12</name>
    <dbReference type="NCBI Taxonomy" id="1974881"/>
    <lineage>
        <taxon>Bacteria</taxon>
        <taxon>Candidatus Shapironibacteriota</taxon>
    </lineage>
</organism>
<sequence>MNRDLWWWSIIIVVLISLGAGIIIDANIQNKQFADCKQARIRAFPPEFFSWEGMLKLNSAGLYQPKCL</sequence>
<evidence type="ECO:0000256" key="1">
    <source>
        <dbReference type="SAM" id="Phobius"/>
    </source>
</evidence>
<reference evidence="3" key="1">
    <citation type="submission" date="2017-09" db="EMBL/GenBank/DDBJ databases">
        <title>Depth-based differentiation of microbial function through sediment-hosted aquifers and enrichment of novel symbionts in the deep terrestrial subsurface.</title>
        <authorList>
            <person name="Probst A.J."/>
            <person name="Ladd B."/>
            <person name="Jarett J.K."/>
            <person name="Geller-Mcgrath D.E."/>
            <person name="Sieber C.M.K."/>
            <person name="Emerson J.B."/>
            <person name="Anantharaman K."/>
            <person name="Thomas B.C."/>
            <person name="Malmstrom R."/>
            <person name="Stieglmeier M."/>
            <person name="Klingl A."/>
            <person name="Woyke T."/>
            <person name="Ryan C.M."/>
            <person name="Banfield J.F."/>
        </authorList>
    </citation>
    <scope>NUCLEOTIDE SEQUENCE [LARGE SCALE GENOMIC DNA]</scope>
</reference>